<protein>
    <recommendedName>
        <fullName evidence="3">DUF1203 domain-containing protein</fullName>
    </recommendedName>
</protein>
<evidence type="ECO:0000313" key="1">
    <source>
        <dbReference type="EMBL" id="MDR6530149.1"/>
    </source>
</evidence>
<evidence type="ECO:0000313" key="2">
    <source>
        <dbReference type="Proteomes" id="UP001262754"/>
    </source>
</evidence>
<dbReference type="Pfam" id="PF06718">
    <property type="entry name" value="DUF1203"/>
    <property type="match status" value="1"/>
</dbReference>
<evidence type="ECO:0008006" key="3">
    <source>
        <dbReference type="Google" id="ProtNLM"/>
    </source>
</evidence>
<dbReference type="InterPro" id="IPR009593">
    <property type="entry name" value="DUF1203"/>
</dbReference>
<reference evidence="1 2" key="1">
    <citation type="submission" date="2023-07" db="EMBL/GenBank/DDBJ databases">
        <title>Sorghum-associated microbial communities from plants grown in Nebraska, USA.</title>
        <authorList>
            <person name="Schachtman D."/>
        </authorList>
    </citation>
    <scope>NUCLEOTIDE SEQUENCE [LARGE SCALE GENOMIC DNA]</scope>
    <source>
        <strain evidence="1 2">DS2154</strain>
    </source>
</reference>
<comment type="caution">
    <text evidence="1">The sequence shown here is derived from an EMBL/GenBank/DDBJ whole genome shotgun (WGS) entry which is preliminary data.</text>
</comment>
<keyword evidence="2" id="KW-1185">Reference proteome</keyword>
<dbReference type="Proteomes" id="UP001262754">
    <property type="component" value="Unassembled WGS sequence"/>
</dbReference>
<proteinExistence type="predicted"/>
<name>A0ABU1MVE3_9CAUL</name>
<dbReference type="RefSeq" id="WP_310029427.1">
    <property type="nucleotide sequence ID" value="NZ_JAVDRL010000002.1"/>
</dbReference>
<dbReference type="EMBL" id="JAVDRL010000002">
    <property type="protein sequence ID" value="MDR6530149.1"/>
    <property type="molecule type" value="Genomic_DNA"/>
</dbReference>
<sequence length="156" mass="16788">MSFTVSSLPLEPFAPLFALDDAALAERGMLRVVADAPFAFPCRVTLDDAAPGESLILLNHEHQAADTPFRSHYAIYVREAAQAPASTTDVLPPALRRRLLSLRGFDASGMLRDADVVEGSAAEPVIERMLADPGVAYLHAHYAKPGCYAARIDRAA</sequence>
<organism evidence="1 2">
    <name type="scientific">Caulobacter rhizosphaerae</name>
    <dbReference type="NCBI Taxonomy" id="2010972"/>
    <lineage>
        <taxon>Bacteria</taxon>
        <taxon>Pseudomonadati</taxon>
        <taxon>Pseudomonadota</taxon>
        <taxon>Alphaproteobacteria</taxon>
        <taxon>Caulobacterales</taxon>
        <taxon>Caulobacteraceae</taxon>
        <taxon>Caulobacter</taxon>
    </lineage>
</organism>
<gene>
    <name evidence="1" type="ORF">J2800_000873</name>
</gene>
<accession>A0ABU1MVE3</accession>
<dbReference type="PIRSF" id="PIRSF034110">
    <property type="entry name" value="DUF1203"/>
    <property type="match status" value="1"/>
</dbReference>